<proteinExistence type="predicted"/>
<name>A0AA92V8D0_9BACT</name>
<protein>
    <submittedName>
        <fullName evidence="1">Uncharacterized protein</fullName>
    </submittedName>
</protein>
<gene>
    <name evidence="1" type="ORF">DW064_05920</name>
</gene>
<dbReference type="EMBL" id="QRNN01000016">
    <property type="protein sequence ID" value="RHK48927.1"/>
    <property type="molecule type" value="Genomic_DNA"/>
</dbReference>
<reference evidence="1 2" key="1">
    <citation type="submission" date="2018-08" db="EMBL/GenBank/DDBJ databases">
        <title>A genome reference for cultivated species of the human gut microbiota.</title>
        <authorList>
            <person name="Zou Y."/>
            <person name="Xue W."/>
            <person name="Luo G."/>
        </authorList>
    </citation>
    <scope>NUCLEOTIDE SEQUENCE [LARGE SCALE GENOMIC DNA]</scope>
    <source>
        <strain evidence="1 2">AF43-2</strain>
    </source>
</reference>
<evidence type="ECO:0000313" key="2">
    <source>
        <dbReference type="Proteomes" id="UP000284562"/>
    </source>
</evidence>
<comment type="caution">
    <text evidence="1">The sequence shown here is derived from an EMBL/GenBank/DDBJ whole genome shotgun (WGS) entry which is preliminary data.</text>
</comment>
<dbReference type="AlphaFoldDB" id="A0AA92V8D0"/>
<accession>A0AA92V8D0</accession>
<organism evidence="1 2">
    <name type="scientific">Segatella copri</name>
    <dbReference type="NCBI Taxonomy" id="165179"/>
    <lineage>
        <taxon>Bacteria</taxon>
        <taxon>Pseudomonadati</taxon>
        <taxon>Bacteroidota</taxon>
        <taxon>Bacteroidia</taxon>
        <taxon>Bacteroidales</taxon>
        <taxon>Prevotellaceae</taxon>
        <taxon>Segatella</taxon>
    </lineage>
</organism>
<dbReference type="Proteomes" id="UP000284562">
    <property type="component" value="Unassembled WGS sequence"/>
</dbReference>
<sequence>MFTNLQVVVLKHLADGEQHEKAAANLSEALFYSTLKSLKAKDMVSASFLAGGEVCSFQITKKGSAALEIFRRKEKKIIRNALKEFDLNHEQLRLLNNARTESLDETFNNHTQISFLHKKGYLKQFLYGCNRHWVITEEGKDVLDEIDERLYDSPLHVESCNEHDYQVESVEQAEKTIGKHDIRIANGHLAHVTKVIYAMCKLKYFEENGKVASIKNVMETIGEALHSDELSSSYSSHLNRAAQNKEDTFLQPFNNMLDVAEDYCENLESRKKNKR</sequence>
<evidence type="ECO:0000313" key="1">
    <source>
        <dbReference type="EMBL" id="RHK48927.1"/>
    </source>
</evidence>